<evidence type="ECO:0000313" key="1">
    <source>
        <dbReference type="EMBL" id="TDP57838.1"/>
    </source>
</evidence>
<gene>
    <name evidence="1" type="ORF">BC748_2657</name>
</gene>
<evidence type="ECO:0000313" key="2">
    <source>
        <dbReference type="Proteomes" id="UP000295260"/>
    </source>
</evidence>
<proteinExistence type="predicted"/>
<accession>A0A4R6Q5Z4</accession>
<sequence length="244" mass="28232">MKRFLLLIILFVYNLTVAQNINDYKYVIVPAKFDAFKEPNKYNLNVNTKLLLQKYGFEVFMIDDELPTEIADSRCKALFADVIEEKALMISKLKIVLKDCKDKVVYETAVGKSREKDFKVSYNLAFRDAAKSFETLNYKYNGGNEIAVTTEEKQEPKEESKIYSLETNPENSEIFFFAQPITNGFQIVNSEPRVIMRLFNTSQKGVFIAIRGDEKGIVITKNGKWFFENYVDGKLLSEPINIRF</sequence>
<dbReference type="Proteomes" id="UP000295260">
    <property type="component" value="Unassembled WGS sequence"/>
</dbReference>
<keyword evidence="2" id="KW-1185">Reference proteome</keyword>
<reference evidence="1 2" key="1">
    <citation type="submission" date="2019-03" db="EMBL/GenBank/DDBJ databases">
        <title>Genomic Encyclopedia of Archaeal and Bacterial Type Strains, Phase II (KMG-II): from individual species to whole genera.</title>
        <authorList>
            <person name="Goeker M."/>
        </authorList>
    </citation>
    <scope>NUCLEOTIDE SEQUENCE [LARGE SCALE GENOMIC DNA]</scope>
    <source>
        <strain evidence="1 2">DSM 25687</strain>
    </source>
</reference>
<dbReference type="OrthoDB" id="1274006at2"/>
<comment type="caution">
    <text evidence="1">The sequence shown here is derived from an EMBL/GenBank/DDBJ whole genome shotgun (WGS) entry which is preliminary data.</text>
</comment>
<name>A0A4R6Q5Z4_9FLAO</name>
<protein>
    <submittedName>
        <fullName evidence="1">Uncharacterized protein</fullName>
    </submittedName>
</protein>
<dbReference type="AlphaFoldDB" id="A0A4R6Q5Z4"/>
<dbReference type="RefSeq" id="WP_133533869.1">
    <property type="nucleotide sequence ID" value="NZ_SNXR01000017.1"/>
</dbReference>
<dbReference type="EMBL" id="SNXR01000017">
    <property type="protein sequence ID" value="TDP57838.1"/>
    <property type="molecule type" value="Genomic_DNA"/>
</dbReference>
<organism evidence="1 2">
    <name type="scientific">Flavobacterium dankookense</name>
    <dbReference type="NCBI Taxonomy" id="706186"/>
    <lineage>
        <taxon>Bacteria</taxon>
        <taxon>Pseudomonadati</taxon>
        <taxon>Bacteroidota</taxon>
        <taxon>Flavobacteriia</taxon>
        <taxon>Flavobacteriales</taxon>
        <taxon>Flavobacteriaceae</taxon>
        <taxon>Flavobacterium</taxon>
    </lineage>
</organism>